<sequence>MSKSDTRQSPRNARCSVYRKVDKDGSTNRENATSASKNPFSTNRHAPRGTCPHTTVDCVTNVAQSRTPRHARAPVSTNRCARASARDPRHTAILSSFSSSSIRLGIRARTNSQIFARVARLLPSPRHATWHSPIGPTRHHHLFDQSQCATWHALSRHASAPPAQPIRARHMSTTAQCGESQGAPRGTHSPATSQTALSPNRVRHVARTIKHPTPHPRAFQPHSATWHRTNNHSAPRGIALTSPPMAA</sequence>
<dbReference type="AlphaFoldDB" id="A0AAP0L3I4"/>
<feature type="region of interest" description="Disordered" evidence="1">
    <location>
        <begin position="169"/>
        <end position="247"/>
    </location>
</feature>
<feature type="region of interest" description="Disordered" evidence="1">
    <location>
        <begin position="1"/>
        <end position="51"/>
    </location>
</feature>
<gene>
    <name evidence="2" type="ORF">Syun_004197</name>
</gene>
<evidence type="ECO:0000256" key="1">
    <source>
        <dbReference type="SAM" id="MobiDB-lite"/>
    </source>
</evidence>
<dbReference type="Proteomes" id="UP001420932">
    <property type="component" value="Unassembled WGS sequence"/>
</dbReference>
<feature type="region of interest" description="Disordered" evidence="1">
    <location>
        <begin position="65"/>
        <end position="84"/>
    </location>
</feature>
<feature type="compositionally biased region" description="Polar residues" evidence="1">
    <location>
        <begin position="222"/>
        <end position="233"/>
    </location>
</feature>
<proteinExistence type="predicted"/>
<name>A0AAP0L3I4_9MAGN</name>
<feature type="compositionally biased region" description="Polar residues" evidence="1">
    <location>
        <begin position="28"/>
        <end position="44"/>
    </location>
</feature>
<organism evidence="2 3">
    <name type="scientific">Stephania yunnanensis</name>
    <dbReference type="NCBI Taxonomy" id="152371"/>
    <lineage>
        <taxon>Eukaryota</taxon>
        <taxon>Viridiplantae</taxon>
        <taxon>Streptophyta</taxon>
        <taxon>Embryophyta</taxon>
        <taxon>Tracheophyta</taxon>
        <taxon>Spermatophyta</taxon>
        <taxon>Magnoliopsida</taxon>
        <taxon>Ranunculales</taxon>
        <taxon>Menispermaceae</taxon>
        <taxon>Menispermoideae</taxon>
        <taxon>Cissampelideae</taxon>
        <taxon>Stephania</taxon>
    </lineage>
</organism>
<reference evidence="2 3" key="1">
    <citation type="submission" date="2024-01" db="EMBL/GenBank/DDBJ databases">
        <title>Genome assemblies of Stephania.</title>
        <authorList>
            <person name="Yang L."/>
        </authorList>
    </citation>
    <scope>NUCLEOTIDE SEQUENCE [LARGE SCALE GENOMIC DNA]</scope>
    <source>
        <strain evidence="2">YNDBR</strain>
        <tissue evidence="2">Leaf</tissue>
    </source>
</reference>
<comment type="caution">
    <text evidence="2">The sequence shown here is derived from an EMBL/GenBank/DDBJ whole genome shotgun (WGS) entry which is preliminary data.</text>
</comment>
<dbReference type="EMBL" id="JBBNAF010000002">
    <property type="protein sequence ID" value="KAK9163295.1"/>
    <property type="molecule type" value="Genomic_DNA"/>
</dbReference>
<evidence type="ECO:0000313" key="3">
    <source>
        <dbReference type="Proteomes" id="UP001420932"/>
    </source>
</evidence>
<feature type="compositionally biased region" description="Polar residues" evidence="1">
    <location>
        <begin position="189"/>
        <end position="198"/>
    </location>
</feature>
<feature type="compositionally biased region" description="Basic residues" evidence="1">
    <location>
        <begin position="201"/>
        <end position="214"/>
    </location>
</feature>
<keyword evidence="3" id="KW-1185">Reference proteome</keyword>
<protein>
    <submittedName>
        <fullName evidence="2">Uncharacterized protein</fullName>
    </submittedName>
</protein>
<evidence type="ECO:0000313" key="2">
    <source>
        <dbReference type="EMBL" id="KAK9163295.1"/>
    </source>
</evidence>
<accession>A0AAP0L3I4</accession>